<evidence type="ECO:0000256" key="1">
    <source>
        <dbReference type="ARBA" id="ARBA00004141"/>
    </source>
</evidence>
<evidence type="ECO:0000256" key="7">
    <source>
        <dbReference type="ARBA" id="ARBA00023053"/>
    </source>
</evidence>
<dbReference type="OrthoDB" id="8065060at2759"/>
<evidence type="ECO:0000256" key="5">
    <source>
        <dbReference type="ARBA" id="ARBA00022692"/>
    </source>
</evidence>
<evidence type="ECO:0000256" key="6">
    <source>
        <dbReference type="ARBA" id="ARBA00022989"/>
    </source>
</evidence>
<keyword evidence="16" id="KW-1185">Reference proteome</keyword>
<sequence length="79" mass="9416">MSYTEYVQLQGTTITETLSDIGGNMGMFLGMSVITLVEVIMFFTKIVWITISKKRRDYMYKKKMFEKVKMRYNDEFFVI</sequence>
<evidence type="ECO:0000256" key="12">
    <source>
        <dbReference type="ARBA" id="ARBA00023303"/>
    </source>
</evidence>
<dbReference type="AlphaFoldDB" id="A0A0D8Y607"/>
<keyword evidence="12 13" id="KW-0407">Ion channel</keyword>
<evidence type="ECO:0000256" key="10">
    <source>
        <dbReference type="ARBA" id="ARBA00023180"/>
    </source>
</evidence>
<evidence type="ECO:0000256" key="2">
    <source>
        <dbReference type="ARBA" id="ARBA00007193"/>
    </source>
</evidence>
<evidence type="ECO:0000256" key="14">
    <source>
        <dbReference type="SAM" id="Phobius"/>
    </source>
</evidence>
<evidence type="ECO:0000313" key="15">
    <source>
        <dbReference type="EMBL" id="KJH50006.1"/>
    </source>
</evidence>
<comment type="subcellular location">
    <subcellularLocation>
        <location evidence="1">Membrane</location>
        <topology evidence="1">Multi-pass membrane protein</topology>
    </subcellularLocation>
</comment>
<organism evidence="15 16">
    <name type="scientific">Dictyocaulus viviparus</name>
    <name type="common">Bovine lungworm</name>
    <dbReference type="NCBI Taxonomy" id="29172"/>
    <lineage>
        <taxon>Eukaryota</taxon>
        <taxon>Metazoa</taxon>
        <taxon>Ecdysozoa</taxon>
        <taxon>Nematoda</taxon>
        <taxon>Chromadorea</taxon>
        <taxon>Rhabditida</taxon>
        <taxon>Rhabditina</taxon>
        <taxon>Rhabditomorpha</taxon>
        <taxon>Strongyloidea</taxon>
        <taxon>Metastrongylidae</taxon>
        <taxon>Dictyocaulus</taxon>
    </lineage>
</organism>
<evidence type="ECO:0000313" key="16">
    <source>
        <dbReference type="Proteomes" id="UP000053766"/>
    </source>
</evidence>
<evidence type="ECO:0000256" key="9">
    <source>
        <dbReference type="ARBA" id="ARBA00023136"/>
    </source>
</evidence>
<keyword evidence="9 14" id="KW-0472">Membrane</keyword>
<name>A0A0D8Y607_DICVI</name>
<gene>
    <name evidence="15" type="ORF">DICVIV_03879</name>
</gene>
<dbReference type="InterPro" id="IPR001873">
    <property type="entry name" value="ENaC"/>
</dbReference>
<keyword evidence="10" id="KW-0325">Glycoprotein</keyword>
<keyword evidence="7" id="KW-0915">Sodium</keyword>
<reference evidence="15 16" key="1">
    <citation type="submission" date="2013-11" db="EMBL/GenBank/DDBJ databases">
        <title>Draft genome of the bovine lungworm Dictyocaulus viviparus.</title>
        <authorList>
            <person name="Mitreva M."/>
        </authorList>
    </citation>
    <scope>NUCLEOTIDE SEQUENCE [LARGE SCALE GENOMIC DNA]</scope>
    <source>
        <strain evidence="15 16">HannoverDv2000</strain>
    </source>
</reference>
<accession>A0A0D8Y607</accession>
<reference evidence="16" key="2">
    <citation type="journal article" date="2016" name="Sci. Rep.">
        <title>Dictyocaulus viviparus genome, variome and transcriptome elucidate lungworm biology and support future intervention.</title>
        <authorList>
            <person name="McNulty S.N."/>
            <person name="Strube C."/>
            <person name="Rosa B.A."/>
            <person name="Martin J.C."/>
            <person name="Tyagi R."/>
            <person name="Choi Y.J."/>
            <person name="Wang Q."/>
            <person name="Hallsworth Pepin K."/>
            <person name="Zhang X."/>
            <person name="Ozersky P."/>
            <person name="Wilson R.K."/>
            <person name="Sternberg P.W."/>
            <person name="Gasser R.B."/>
            <person name="Mitreva M."/>
        </authorList>
    </citation>
    <scope>NUCLEOTIDE SEQUENCE [LARGE SCALE GENOMIC DNA]</scope>
    <source>
        <strain evidence="16">HannoverDv2000</strain>
    </source>
</reference>
<dbReference type="EMBL" id="KN716218">
    <property type="protein sequence ID" value="KJH50006.1"/>
    <property type="molecule type" value="Genomic_DNA"/>
</dbReference>
<dbReference type="Proteomes" id="UP000053766">
    <property type="component" value="Unassembled WGS sequence"/>
</dbReference>
<dbReference type="GO" id="GO:0016020">
    <property type="term" value="C:membrane"/>
    <property type="evidence" value="ECO:0007669"/>
    <property type="project" value="UniProtKB-SubCell"/>
</dbReference>
<keyword evidence="8 13" id="KW-0406">Ion transport</keyword>
<keyword evidence="11 13" id="KW-0739">Sodium transport</keyword>
<keyword evidence="3 13" id="KW-0813">Transport</keyword>
<proteinExistence type="inferred from homology"/>
<evidence type="ECO:0000256" key="13">
    <source>
        <dbReference type="RuleBase" id="RU000679"/>
    </source>
</evidence>
<evidence type="ECO:0000256" key="3">
    <source>
        <dbReference type="ARBA" id="ARBA00022448"/>
    </source>
</evidence>
<dbReference type="STRING" id="29172.A0A0D8Y607"/>
<keyword evidence="6 14" id="KW-1133">Transmembrane helix</keyword>
<dbReference type="Pfam" id="PF00858">
    <property type="entry name" value="ASC"/>
    <property type="match status" value="1"/>
</dbReference>
<keyword evidence="4 13" id="KW-0894">Sodium channel</keyword>
<protein>
    <submittedName>
        <fullName evidence="15">Uncharacterized protein</fullName>
    </submittedName>
</protein>
<comment type="similarity">
    <text evidence="2 13">Belongs to the amiloride-sensitive sodium channel (TC 1.A.6) family.</text>
</comment>
<dbReference type="GO" id="GO:0005272">
    <property type="term" value="F:sodium channel activity"/>
    <property type="evidence" value="ECO:0007669"/>
    <property type="project" value="UniProtKB-KW"/>
</dbReference>
<evidence type="ECO:0000256" key="8">
    <source>
        <dbReference type="ARBA" id="ARBA00023065"/>
    </source>
</evidence>
<dbReference type="Gene3D" id="1.10.287.770">
    <property type="entry name" value="YojJ-like"/>
    <property type="match status" value="1"/>
</dbReference>
<evidence type="ECO:0000256" key="4">
    <source>
        <dbReference type="ARBA" id="ARBA00022461"/>
    </source>
</evidence>
<feature type="transmembrane region" description="Helical" evidence="14">
    <location>
        <begin position="27"/>
        <end position="51"/>
    </location>
</feature>
<evidence type="ECO:0000256" key="11">
    <source>
        <dbReference type="ARBA" id="ARBA00023201"/>
    </source>
</evidence>
<keyword evidence="5 13" id="KW-0812">Transmembrane</keyword>